<organism evidence="13 14">
    <name type="scientific">Leptidea sinapis</name>
    <dbReference type="NCBI Taxonomy" id="189913"/>
    <lineage>
        <taxon>Eukaryota</taxon>
        <taxon>Metazoa</taxon>
        <taxon>Ecdysozoa</taxon>
        <taxon>Arthropoda</taxon>
        <taxon>Hexapoda</taxon>
        <taxon>Insecta</taxon>
        <taxon>Pterygota</taxon>
        <taxon>Neoptera</taxon>
        <taxon>Endopterygota</taxon>
        <taxon>Lepidoptera</taxon>
        <taxon>Glossata</taxon>
        <taxon>Ditrysia</taxon>
        <taxon>Papilionoidea</taxon>
        <taxon>Pieridae</taxon>
        <taxon>Dismorphiinae</taxon>
        <taxon>Leptidea</taxon>
    </lineage>
</organism>
<accession>A0A5E4QYL5</accession>
<keyword evidence="7" id="KW-1015">Disulfide bond</keyword>
<evidence type="ECO:0000256" key="4">
    <source>
        <dbReference type="ARBA" id="ARBA00022723"/>
    </source>
</evidence>
<dbReference type="GO" id="GO:0005764">
    <property type="term" value="C:lysosome"/>
    <property type="evidence" value="ECO:0007669"/>
    <property type="project" value="TreeGrafter"/>
</dbReference>
<sequence length="1107" mass="127358">MSLLLIVLCAVAASAVPLADEVTPLDTSERCGYQSCTKTDPSVLNVHIVAHTHDDVGWLKTVDQYYFGSRNNIQKAGVQYILDSVVKELWEDPKRKFIYVETAFFWKWWVRQGDDVRHKVHTLVRQGRLQFVGGAWSMNDEAAAHYQSILDQFTWGLRKLNDTFGACGVPRVGWQIDPFGHSREFASLLAAMGYDGLFLGRIDYQDKALRLKHSTMEMVWRGDDDLGKSSDLFTGVLYNTYSPPPGFCFDVLCDDEPIVDDEHSPMYNVEQKLKLFISYVKEQSRRYRSNNVIVTMGGDFTYQEAGMWYHNLDKLIEYANLKSAKDGLNITLFYSTPDCYLKAVRDANPTLPIKQDDFFPYASDPTAYWTGYFTSRPTTKYFEREGNDFLQAMKHLQVLAKLPEHNMFVLNELKSAMGMMQHHDAVTGTEKQHVAHDYERILHEALEDSSIIAKQAFNKIVQRDGDKPPLFQYERCSFNESSCDLTERSDQFVVTLYNPLGWKVKYPVRVPVMEGTYTVYAPNGEAIDSQLVGIPDFVKNIPTRESNATHEVVFLAHLHPMGVKSFYVKREKKEKRESKMNDYYLHFNDYFKIGDNAKMVEFENNPMLKPVFKSNYEDNDLKTKEPGIGVNSEKSMNSMKPIDIDVLKDKDGDNLDIEELRRLVDERDRATGPKFPELSDEEMRMLSDEPVLVERDDETYLENEHLKLRFDSSGLLTHAMLPDITFNLAAQFYYWTGCVGNNTSPSERSSGAYIFRPKTTRPFDMKYRSVGNPKGNVVHEMWVESDKNVGSIARLYNGSKVFELDFVVGPIDVSDGEGKEYVIRYETNLLNNGIFYTDSNGRQTLKRVLNKRPQWNLTLEEPIAGNYYPITNEIYIEDNEVRVSILTDRSQGGGSLEEGAIEVMLHRRLLHDDAFGVGEALNETAKGAGLVMRGKHVLLFSNASENNDEFKAKTILELHLPPVVFVADAKHLQYEEWLTKDNCFKGLRRELPDGLHLLTLEPWREKQMLLRLENYKNKSNSSTIEIDLDSLFDFKLRGMQEVMLAANQEIRDKWYWNAETEFVDSFNKEFDSFAESVKAEDVEDVVDDGYRVKLRAKQIRTFIVNYE</sequence>
<evidence type="ECO:0000256" key="1">
    <source>
        <dbReference type="ARBA" id="ARBA00000365"/>
    </source>
</evidence>
<dbReference type="FunFam" id="3.20.110.10:FF:000001">
    <property type="entry name" value="Alpha-mannosidase"/>
    <property type="match status" value="1"/>
</dbReference>
<evidence type="ECO:0000256" key="5">
    <source>
        <dbReference type="ARBA" id="ARBA00022801"/>
    </source>
</evidence>
<dbReference type="InterPro" id="IPR011682">
    <property type="entry name" value="Glyco_hydro_38_C"/>
</dbReference>
<dbReference type="InterPro" id="IPR028995">
    <property type="entry name" value="Glyco_hydro_57/38_cen_sf"/>
</dbReference>
<dbReference type="InterPro" id="IPR013780">
    <property type="entry name" value="Glyco_hydro_b"/>
</dbReference>
<keyword evidence="14" id="KW-1185">Reference proteome</keyword>
<feature type="signal peptide" evidence="11">
    <location>
        <begin position="1"/>
        <end position="15"/>
    </location>
</feature>
<dbReference type="PANTHER" id="PTHR11607">
    <property type="entry name" value="ALPHA-MANNOSIDASE"/>
    <property type="match status" value="1"/>
</dbReference>
<evidence type="ECO:0000256" key="11">
    <source>
        <dbReference type="SAM" id="SignalP"/>
    </source>
</evidence>
<evidence type="ECO:0000256" key="3">
    <source>
        <dbReference type="ARBA" id="ARBA00012752"/>
    </source>
</evidence>
<dbReference type="GO" id="GO:0046872">
    <property type="term" value="F:metal ion binding"/>
    <property type="evidence" value="ECO:0007669"/>
    <property type="project" value="UniProtKB-KW"/>
</dbReference>
<name>A0A5E4QYL5_9NEOP</name>
<dbReference type="GO" id="GO:0030246">
    <property type="term" value="F:carbohydrate binding"/>
    <property type="evidence" value="ECO:0007669"/>
    <property type="project" value="InterPro"/>
</dbReference>
<dbReference type="InterPro" id="IPR015341">
    <property type="entry name" value="Glyco_hydro_38_cen"/>
</dbReference>
<feature type="chain" id="PRO_5022978522" description="Alpha-mannosidase" evidence="11">
    <location>
        <begin position="16"/>
        <end position="1107"/>
    </location>
</feature>
<dbReference type="Gene3D" id="2.70.98.30">
    <property type="entry name" value="Golgi alpha-mannosidase II, domain 4"/>
    <property type="match status" value="1"/>
</dbReference>
<dbReference type="Proteomes" id="UP000324832">
    <property type="component" value="Unassembled WGS sequence"/>
</dbReference>
<dbReference type="FunFam" id="2.60.40.1180:FF:000018">
    <property type="entry name" value="Alpha-mannosidase"/>
    <property type="match status" value="1"/>
</dbReference>
<keyword evidence="4 10" id="KW-0479">Metal-binding</keyword>
<reference evidence="13 14" key="1">
    <citation type="submission" date="2017-07" db="EMBL/GenBank/DDBJ databases">
        <authorList>
            <person name="Talla V."/>
            <person name="Backstrom N."/>
        </authorList>
    </citation>
    <scope>NUCLEOTIDE SEQUENCE [LARGE SCALE GENOMIC DNA]</scope>
</reference>
<dbReference type="EMBL" id="FZQP02005877">
    <property type="protein sequence ID" value="VVD02190.1"/>
    <property type="molecule type" value="Genomic_DNA"/>
</dbReference>
<evidence type="ECO:0000313" key="14">
    <source>
        <dbReference type="Proteomes" id="UP000324832"/>
    </source>
</evidence>
<dbReference type="InterPro" id="IPR037094">
    <property type="entry name" value="Glyco_hydro_38_cen_sf"/>
</dbReference>
<evidence type="ECO:0000256" key="8">
    <source>
        <dbReference type="ARBA" id="ARBA00023180"/>
    </source>
</evidence>
<dbReference type="InterPro" id="IPR011330">
    <property type="entry name" value="Glyco_hydro/deAcase_b/a-brl"/>
</dbReference>
<proteinExistence type="inferred from homology"/>
<keyword evidence="8" id="KW-0325">Glycoprotein</keyword>
<feature type="domain" description="Glycoside hydrolase family 38 central" evidence="12">
    <location>
        <begin position="367"/>
        <end position="442"/>
    </location>
</feature>
<evidence type="ECO:0000259" key="12">
    <source>
        <dbReference type="SMART" id="SM00872"/>
    </source>
</evidence>
<dbReference type="Gene3D" id="2.60.40.1180">
    <property type="entry name" value="Golgi alpha-mannosidase II"/>
    <property type="match status" value="1"/>
</dbReference>
<dbReference type="Pfam" id="PF09261">
    <property type="entry name" value="Alpha-mann_mid"/>
    <property type="match status" value="1"/>
</dbReference>
<keyword evidence="5 10" id="KW-0378">Hydrolase</keyword>
<dbReference type="Pfam" id="PF07748">
    <property type="entry name" value="Glyco_hydro_38C"/>
    <property type="match status" value="1"/>
</dbReference>
<dbReference type="Pfam" id="PF01074">
    <property type="entry name" value="Glyco_hydro_38N"/>
    <property type="match status" value="1"/>
</dbReference>
<dbReference type="Gene3D" id="3.20.110.10">
    <property type="entry name" value="Glycoside hydrolase 38, N terminal domain"/>
    <property type="match status" value="1"/>
</dbReference>
<dbReference type="InterPro" id="IPR027291">
    <property type="entry name" value="Glyco_hydro_38_N_sf"/>
</dbReference>
<protein>
    <recommendedName>
        <fullName evidence="3 10">Alpha-mannosidase</fullName>
        <ecNumber evidence="10">3.2.1.-</ecNumber>
    </recommendedName>
</protein>
<dbReference type="GO" id="GO:0006013">
    <property type="term" value="P:mannose metabolic process"/>
    <property type="evidence" value="ECO:0007669"/>
    <property type="project" value="InterPro"/>
</dbReference>
<dbReference type="CDD" id="cd10810">
    <property type="entry name" value="GH38N_AMII_LAM_like"/>
    <property type="match status" value="1"/>
</dbReference>
<dbReference type="InterPro" id="IPR050843">
    <property type="entry name" value="Glycosyl_Hydrlase_38"/>
</dbReference>
<dbReference type="Pfam" id="PF17677">
    <property type="entry name" value="Glyco_hydro38C2"/>
    <property type="match status" value="1"/>
</dbReference>
<dbReference type="GO" id="GO:0004559">
    <property type="term" value="F:alpha-mannosidase activity"/>
    <property type="evidence" value="ECO:0007669"/>
    <property type="project" value="UniProtKB-EC"/>
</dbReference>
<dbReference type="SUPFAM" id="SSF88713">
    <property type="entry name" value="Glycoside hydrolase/deacetylase"/>
    <property type="match status" value="1"/>
</dbReference>
<keyword evidence="9 10" id="KW-0326">Glycosidase</keyword>
<dbReference type="InterPro" id="IPR041147">
    <property type="entry name" value="GH38_C"/>
</dbReference>
<dbReference type="FunFam" id="2.70.98.30:FF:000003">
    <property type="entry name" value="Alpha-mannosidase"/>
    <property type="match status" value="1"/>
</dbReference>
<evidence type="ECO:0000256" key="6">
    <source>
        <dbReference type="ARBA" id="ARBA00022833"/>
    </source>
</evidence>
<dbReference type="InterPro" id="IPR011013">
    <property type="entry name" value="Gal_mutarotase_sf_dom"/>
</dbReference>
<dbReference type="Gene3D" id="1.20.1270.50">
    <property type="entry name" value="Glycoside hydrolase family 38, central domain"/>
    <property type="match status" value="2"/>
</dbReference>
<evidence type="ECO:0000256" key="10">
    <source>
        <dbReference type="RuleBase" id="RU361199"/>
    </source>
</evidence>
<evidence type="ECO:0000256" key="7">
    <source>
        <dbReference type="ARBA" id="ARBA00023157"/>
    </source>
</evidence>
<keyword evidence="11" id="KW-0732">Signal</keyword>
<dbReference type="Gene3D" id="2.60.40.1360">
    <property type="match status" value="1"/>
</dbReference>
<dbReference type="FunFam" id="1.20.1270.50:FF:000003">
    <property type="entry name" value="Alpha-mannosidase"/>
    <property type="match status" value="1"/>
</dbReference>
<dbReference type="SMART" id="SM00872">
    <property type="entry name" value="Alpha-mann_mid"/>
    <property type="match status" value="1"/>
</dbReference>
<dbReference type="FunFam" id="1.20.1270.50:FF:000002">
    <property type="entry name" value="Alpha-mannosidase"/>
    <property type="match status" value="1"/>
</dbReference>
<comment type="similarity">
    <text evidence="2 10">Belongs to the glycosyl hydrolase 38 family.</text>
</comment>
<evidence type="ECO:0000256" key="9">
    <source>
        <dbReference type="ARBA" id="ARBA00023295"/>
    </source>
</evidence>
<keyword evidence="6 10" id="KW-0862">Zinc</keyword>
<gene>
    <name evidence="13" type="ORF">LSINAPIS_LOCUS12458</name>
</gene>
<evidence type="ECO:0000256" key="2">
    <source>
        <dbReference type="ARBA" id="ARBA00009792"/>
    </source>
</evidence>
<dbReference type="AlphaFoldDB" id="A0A5E4QYL5"/>
<evidence type="ECO:0000313" key="13">
    <source>
        <dbReference type="EMBL" id="VVD02190.1"/>
    </source>
</evidence>
<comment type="catalytic activity">
    <reaction evidence="1">
        <text>Hydrolysis of terminal, non-reducing alpha-D-mannose residues in alpha-D-mannosides.</text>
        <dbReference type="EC" id="3.2.1.24"/>
    </reaction>
</comment>
<dbReference type="PANTHER" id="PTHR11607:SF3">
    <property type="entry name" value="LYSOSOMAL ALPHA-MANNOSIDASE"/>
    <property type="match status" value="1"/>
</dbReference>
<dbReference type="SUPFAM" id="SSF88688">
    <property type="entry name" value="Families 57/38 glycoside transferase middle domain"/>
    <property type="match status" value="1"/>
</dbReference>
<dbReference type="EC" id="3.2.1.-" evidence="10"/>
<comment type="cofactor">
    <cofactor evidence="10">
        <name>Zn(2+)</name>
        <dbReference type="ChEBI" id="CHEBI:29105"/>
    </cofactor>
    <text evidence="10">Binds 1 zinc ion per subunit.</text>
</comment>
<dbReference type="SUPFAM" id="SSF74650">
    <property type="entry name" value="Galactose mutarotase-like"/>
    <property type="match status" value="2"/>
</dbReference>
<dbReference type="InterPro" id="IPR000602">
    <property type="entry name" value="Glyco_hydro_38_N"/>
</dbReference>